<sequence>MANPNMGPLPEHGITEAFQSLYVKPARVGDDTGRQELPTNLPTIRSLEIESHHALSTSPQNIDPYDSPIYRLPSELLREIISLLSDIDLITTTHVCHHWRVVLLSAPTLWSHIDFSQLEKSKIYLERACNAPIHITLNVKLDETILGLLRDRIAQIVSMDCSIYTLEPDWTIHSMPSMKELNVTGYGEFFGTGVMENLERRVEMFPYLTSLGIMETIDGLRLRIPHLTHFRFSFHEVHYWNSKGGIHLLVDFFRSCPMLEVINVEYLDMPDELPQVYGSYVVHLPHLRSFTQTHEMDDTAYPAELLDQLSFPPTCSVILKLFLFGCKADDMRIHSLFPAPHFRETNFTDVQRIKIKVSDDSPTEGYQFRFVIELINTRGTRFSLDMLYSYEVRLESLGEPVYISDMKPILREWVEEIGRRGSVETLCLEDREDLGDFVNPTAISKINTLILSDVAIPSWFLPSSMRPWDDRQRPGAVRTFIFHSRWLWPQNMNAVEILTQLARHQKMKGCPFEVLHSTFANSWWSLPGELGMISKCVGRLDILTGDNALDWKADKYFLSGLEHRQWFWTTPEYM</sequence>
<name>A0ACB6ZDG8_THEGA</name>
<evidence type="ECO:0000313" key="1">
    <source>
        <dbReference type="EMBL" id="KAF9647463.1"/>
    </source>
</evidence>
<comment type="caution">
    <text evidence="1">The sequence shown here is derived from an EMBL/GenBank/DDBJ whole genome shotgun (WGS) entry which is preliminary data.</text>
</comment>
<reference evidence="1" key="2">
    <citation type="journal article" date="2020" name="Nat. Commun.">
        <title>Large-scale genome sequencing of mycorrhizal fungi provides insights into the early evolution of symbiotic traits.</title>
        <authorList>
            <person name="Miyauchi S."/>
            <person name="Kiss E."/>
            <person name="Kuo A."/>
            <person name="Drula E."/>
            <person name="Kohler A."/>
            <person name="Sanchez-Garcia M."/>
            <person name="Morin E."/>
            <person name="Andreopoulos B."/>
            <person name="Barry K.W."/>
            <person name="Bonito G."/>
            <person name="Buee M."/>
            <person name="Carver A."/>
            <person name="Chen C."/>
            <person name="Cichocki N."/>
            <person name="Clum A."/>
            <person name="Culley D."/>
            <person name="Crous P.W."/>
            <person name="Fauchery L."/>
            <person name="Girlanda M."/>
            <person name="Hayes R.D."/>
            <person name="Keri Z."/>
            <person name="LaButti K."/>
            <person name="Lipzen A."/>
            <person name="Lombard V."/>
            <person name="Magnuson J."/>
            <person name="Maillard F."/>
            <person name="Murat C."/>
            <person name="Nolan M."/>
            <person name="Ohm R.A."/>
            <person name="Pangilinan J."/>
            <person name="Pereira M.F."/>
            <person name="Perotto S."/>
            <person name="Peter M."/>
            <person name="Pfister S."/>
            <person name="Riley R."/>
            <person name="Sitrit Y."/>
            <person name="Stielow J.B."/>
            <person name="Szollosi G."/>
            <person name="Zifcakova L."/>
            <person name="Stursova M."/>
            <person name="Spatafora J.W."/>
            <person name="Tedersoo L."/>
            <person name="Vaario L.M."/>
            <person name="Yamada A."/>
            <person name="Yan M."/>
            <person name="Wang P."/>
            <person name="Xu J."/>
            <person name="Bruns T."/>
            <person name="Baldrian P."/>
            <person name="Vilgalys R."/>
            <person name="Dunand C."/>
            <person name="Henrissat B."/>
            <person name="Grigoriev I.V."/>
            <person name="Hibbett D."/>
            <person name="Nagy L.G."/>
            <person name="Martin F.M."/>
        </authorList>
    </citation>
    <scope>NUCLEOTIDE SEQUENCE</scope>
    <source>
        <strain evidence="1">P2</strain>
    </source>
</reference>
<dbReference type="EMBL" id="MU118033">
    <property type="protein sequence ID" value="KAF9647463.1"/>
    <property type="molecule type" value="Genomic_DNA"/>
</dbReference>
<dbReference type="Proteomes" id="UP000886501">
    <property type="component" value="Unassembled WGS sequence"/>
</dbReference>
<accession>A0ACB6ZDG8</accession>
<reference evidence="1" key="1">
    <citation type="submission" date="2019-10" db="EMBL/GenBank/DDBJ databases">
        <authorList>
            <consortium name="DOE Joint Genome Institute"/>
            <person name="Kuo A."/>
            <person name="Miyauchi S."/>
            <person name="Kiss E."/>
            <person name="Drula E."/>
            <person name="Kohler A."/>
            <person name="Sanchez-Garcia M."/>
            <person name="Andreopoulos B."/>
            <person name="Barry K.W."/>
            <person name="Bonito G."/>
            <person name="Buee M."/>
            <person name="Carver A."/>
            <person name="Chen C."/>
            <person name="Cichocki N."/>
            <person name="Clum A."/>
            <person name="Culley D."/>
            <person name="Crous P.W."/>
            <person name="Fauchery L."/>
            <person name="Girlanda M."/>
            <person name="Hayes R."/>
            <person name="Keri Z."/>
            <person name="Labutti K."/>
            <person name="Lipzen A."/>
            <person name="Lombard V."/>
            <person name="Magnuson J."/>
            <person name="Maillard F."/>
            <person name="Morin E."/>
            <person name="Murat C."/>
            <person name="Nolan M."/>
            <person name="Ohm R."/>
            <person name="Pangilinan J."/>
            <person name="Pereira M."/>
            <person name="Perotto S."/>
            <person name="Peter M."/>
            <person name="Riley R."/>
            <person name="Sitrit Y."/>
            <person name="Stielow B."/>
            <person name="Szollosi G."/>
            <person name="Zifcakova L."/>
            <person name="Stursova M."/>
            <person name="Spatafora J.W."/>
            <person name="Tedersoo L."/>
            <person name="Vaario L.-M."/>
            <person name="Yamada A."/>
            <person name="Yan M."/>
            <person name="Wang P."/>
            <person name="Xu J."/>
            <person name="Bruns T."/>
            <person name="Baldrian P."/>
            <person name="Vilgalys R."/>
            <person name="Henrissat B."/>
            <person name="Grigoriev I.V."/>
            <person name="Hibbett D."/>
            <person name="Nagy L.G."/>
            <person name="Martin F.M."/>
        </authorList>
    </citation>
    <scope>NUCLEOTIDE SEQUENCE</scope>
    <source>
        <strain evidence="1">P2</strain>
    </source>
</reference>
<keyword evidence="2" id="KW-1185">Reference proteome</keyword>
<proteinExistence type="predicted"/>
<gene>
    <name evidence="1" type="ORF">BDM02DRAFT_3187979</name>
</gene>
<evidence type="ECO:0000313" key="2">
    <source>
        <dbReference type="Proteomes" id="UP000886501"/>
    </source>
</evidence>
<protein>
    <submittedName>
        <fullName evidence="1">Uncharacterized protein</fullName>
    </submittedName>
</protein>
<organism evidence="1 2">
    <name type="scientific">Thelephora ganbajun</name>
    <name type="common">Ganba fungus</name>
    <dbReference type="NCBI Taxonomy" id="370292"/>
    <lineage>
        <taxon>Eukaryota</taxon>
        <taxon>Fungi</taxon>
        <taxon>Dikarya</taxon>
        <taxon>Basidiomycota</taxon>
        <taxon>Agaricomycotina</taxon>
        <taxon>Agaricomycetes</taxon>
        <taxon>Thelephorales</taxon>
        <taxon>Thelephoraceae</taxon>
        <taxon>Thelephora</taxon>
    </lineage>
</organism>